<evidence type="ECO:0000313" key="2">
    <source>
        <dbReference type="EMBL" id="KAF4369417.1"/>
    </source>
</evidence>
<evidence type="ECO:0000259" key="1">
    <source>
        <dbReference type="Pfam" id="PF13456"/>
    </source>
</evidence>
<dbReference type="EMBL" id="JAATIQ010000220">
    <property type="protein sequence ID" value="KAF4369417.1"/>
    <property type="molecule type" value="Genomic_DNA"/>
</dbReference>
<dbReference type="Gene3D" id="3.30.420.10">
    <property type="entry name" value="Ribonuclease H-like superfamily/Ribonuclease H"/>
    <property type="match status" value="1"/>
</dbReference>
<name>A0A7J6FFL8_CANSA</name>
<protein>
    <recommendedName>
        <fullName evidence="1">RNase H type-1 domain-containing protein</fullName>
    </recommendedName>
</protein>
<dbReference type="CDD" id="cd06222">
    <property type="entry name" value="RNase_H_like"/>
    <property type="match status" value="1"/>
</dbReference>
<accession>A0A7J6FFL8</accession>
<dbReference type="InterPro" id="IPR012337">
    <property type="entry name" value="RNaseH-like_sf"/>
</dbReference>
<dbReference type="PANTHER" id="PTHR47723:SF21">
    <property type="entry name" value="POLYNUCLEOTIDYL TRANSFERASE, RIBONUCLEASE H-LIKE SUPERFAMILY PROTEIN"/>
    <property type="match status" value="1"/>
</dbReference>
<proteinExistence type="predicted"/>
<dbReference type="GO" id="GO:0004523">
    <property type="term" value="F:RNA-DNA hybrid ribonuclease activity"/>
    <property type="evidence" value="ECO:0007669"/>
    <property type="project" value="InterPro"/>
</dbReference>
<dbReference type="Pfam" id="PF13456">
    <property type="entry name" value="RVT_3"/>
    <property type="match status" value="1"/>
</dbReference>
<dbReference type="InterPro" id="IPR053151">
    <property type="entry name" value="RNase_H-like"/>
</dbReference>
<dbReference type="InterPro" id="IPR044730">
    <property type="entry name" value="RNase_H-like_dom_plant"/>
</dbReference>
<dbReference type="PANTHER" id="PTHR47723">
    <property type="entry name" value="OS05G0353850 PROTEIN"/>
    <property type="match status" value="1"/>
</dbReference>
<dbReference type="AlphaFoldDB" id="A0A7J6FFL8"/>
<gene>
    <name evidence="2" type="ORF">G4B88_029473</name>
</gene>
<dbReference type="InterPro" id="IPR002156">
    <property type="entry name" value="RNaseH_domain"/>
</dbReference>
<dbReference type="Proteomes" id="UP000583929">
    <property type="component" value="Unassembled WGS sequence"/>
</dbReference>
<comment type="caution">
    <text evidence="2">The sequence shown here is derived from an EMBL/GenBank/DDBJ whole genome shotgun (WGS) entry which is preliminary data.</text>
</comment>
<dbReference type="GO" id="GO:0003676">
    <property type="term" value="F:nucleic acid binding"/>
    <property type="evidence" value="ECO:0007669"/>
    <property type="project" value="InterPro"/>
</dbReference>
<dbReference type="InterPro" id="IPR036397">
    <property type="entry name" value="RNaseH_sf"/>
</dbReference>
<reference evidence="2 3" key="1">
    <citation type="journal article" date="2020" name="bioRxiv">
        <title>Sequence and annotation of 42 cannabis genomes reveals extensive copy number variation in cannabinoid synthesis and pathogen resistance genes.</title>
        <authorList>
            <person name="Mckernan K.J."/>
            <person name="Helbert Y."/>
            <person name="Kane L.T."/>
            <person name="Ebling H."/>
            <person name="Zhang L."/>
            <person name="Liu B."/>
            <person name="Eaton Z."/>
            <person name="Mclaughlin S."/>
            <person name="Kingan S."/>
            <person name="Baybayan P."/>
            <person name="Concepcion G."/>
            <person name="Jordan M."/>
            <person name="Riva A."/>
            <person name="Barbazuk W."/>
            <person name="Harkins T."/>
        </authorList>
    </citation>
    <scope>NUCLEOTIDE SEQUENCE [LARGE SCALE GENOMIC DNA]</scope>
    <source>
        <strain evidence="3">cv. Jamaican Lion 4</strain>
        <tissue evidence="2">Leaf</tissue>
    </source>
</reference>
<organism evidence="2 3">
    <name type="scientific">Cannabis sativa</name>
    <name type="common">Hemp</name>
    <name type="synonym">Marijuana</name>
    <dbReference type="NCBI Taxonomy" id="3483"/>
    <lineage>
        <taxon>Eukaryota</taxon>
        <taxon>Viridiplantae</taxon>
        <taxon>Streptophyta</taxon>
        <taxon>Embryophyta</taxon>
        <taxon>Tracheophyta</taxon>
        <taxon>Spermatophyta</taxon>
        <taxon>Magnoliopsida</taxon>
        <taxon>eudicotyledons</taxon>
        <taxon>Gunneridae</taxon>
        <taxon>Pentapetalae</taxon>
        <taxon>rosids</taxon>
        <taxon>fabids</taxon>
        <taxon>Rosales</taxon>
        <taxon>Cannabaceae</taxon>
        <taxon>Cannabis</taxon>
    </lineage>
</organism>
<feature type="domain" description="RNase H type-1" evidence="1">
    <location>
        <begin position="89"/>
        <end position="210"/>
    </location>
</feature>
<evidence type="ECO:0000313" key="3">
    <source>
        <dbReference type="Proteomes" id="UP000583929"/>
    </source>
</evidence>
<keyword evidence="3" id="KW-1185">Reference proteome</keyword>
<sequence>MLLGRLLESPSKCIPNAYSEDPYYFFLFGNDFLYHKRVSTPANLIQATAYFLDQYQQKNKQQISSRSILSSATSDSGNSSSTFQLKLSVDAAQNVTTNKTGFNMALYNSNGDLLLTVSTPWEGIQPALLMEAHALYYALSLCQKYSIKPYYIVSDCKRLVDYICNDATHNILLNRFAKNIKSLLSSLPNATFRHITRWDNEDAHRLAKYALGLDQEACWKDQNFLCNLHPVR</sequence>
<dbReference type="SUPFAM" id="SSF53098">
    <property type="entry name" value="Ribonuclease H-like"/>
    <property type="match status" value="1"/>
</dbReference>